<reference evidence="1 2" key="1">
    <citation type="submission" date="2018-06" db="EMBL/GenBank/DDBJ databases">
        <authorList>
            <consortium name="Pathogen Informatics"/>
            <person name="Doyle S."/>
        </authorList>
    </citation>
    <scope>NUCLEOTIDE SEQUENCE [LARGE SCALE GENOMIC DNA]</scope>
    <source>
        <strain evidence="1 2">NCTC8985</strain>
    </source>
</reference>
<dbReference type="AlphaFoldDB" id="A0A376TQC4"/>
<evidence type="ECO:0000313" key="2">
    <source>
        <dbReference type="Proteomes" id="UP000254405"/>
    </source>
</evidence>
<dbReference type="PANTHER" id="PTHR38765:SF1">
    <property type="entry name" value="DUF484 DOMAIN-CONTAINING PROTEIN"/>
    <property type="match status" value="1"/>
</dbReference>
<dbReference type="InterPro" id="IPR007435">
    <property type="entry name" value="DUF484"/>
</dbReference>
<gene>
    <name evidence="1" type="primary">yigA_2</name>
    <name evidence="1" type="ORF">NCTC8985_04274</name>
</gene>
<dbReference type="EMBL" id="UGCO01000001">
    <property type="protein sequence ID" value="STI78911.1"/>
    <property type="molecule type" value="Genomic_DNA"/>
</dbReference>
<proteinExistence type="predicted"/>
<sequence length="62" mass="7212">MKQPGEELQETLTELDDRAVVDYLIKNPEFFIRNARAVEAIRVPHPVRRHRFVGRMAHGPCT</sequence>
<name>A0A376TQC4_ECOLX</name>
<dbReference type="Pfam" id="PF04340">
    <property type="entry name" value="DUF484"/>
    <property type="match status" value="1"/>
</dbReference>
<dbReference type="Proteomes" id="UP000254405">
    <property type="component" value="Unassembled WGS sequence"/>
</dbReference>
<dbReference type="PANTHER" id="PTHR38765">
    <property type="entry name" value="DUF484 DOMAIN-CONTAINING PROTEIN"/>
    <property type="match status" value="1"/>
</dbReference>
<accession>A0A376TQC4</accession>
<organism evidence="1 2">
    <name type="scientific">Escherichia coli</name>
    <dbReference type="NCBI Taxonomy" id="562"/>
    <lineage>
        <taxon>Bacteria</taxon>
        <taxon>Pseudomonadati</taxon>
        <taxon>Pseudomonadota</taxon>
        <taxon>Gammaproteobacteria</taxon>
        <taxon>Enterobacterales</taxon>
        <taxon>Enterobacteriaceae</taxon>
        <taxon>Escherichia</taxon>
    </lineage>
</organism>
<protein>
    <submittedName>
        <fullName evidence="1">Conserved protein, DUF484 family</fullName>
    </submittedName>
</protein>
<evidence type="ECO:0000313" key="1">
    <source>
        <dbReference type="EMBL" id="STI78911.1"/>
    </source>
</evidence>